<evidence type="ECO:0000256" key="2">
    <source>
        <dbReference type="ARBA" id="ARBA00004623"/>
    </source>
</evidence>
<dbReference type="PANTHER" id="PTHR46979:SF1">
    <property type="entry name" value="AUTOPHAGY-RELATED PROTEIN 20"/>
    <property type="match status" value="1"/>
</dbReference>
<keyword evidence="6" id="KW-0653">Protein transport</keyword>
<keyword evidence="7" id="KW-0072">Autophagy</keyword>
<evidence type="ECO:0000256" key="9">
    <source>
        <dbReference type="ARBA" id="ARBA00023136"/>
    </source>
</evidence>
<evidence type="ECO:0000259" key="12">
    <source>
        <dbReference type="PROSITE" id="PS50195"/>
    </source>
</evidence>
<dbReference type="SUPFAM" id="SSF64268">
    <property type="entry name" value="PX domain"/>
    <property type="match status" value="1"/>
</dbReference>
<dbReference type="InterPro" id="IPR027267">
    <property type="entry name" value="AH/BAR_dom_sf"/>
</dbReference>
<evidence type="ECO:0000256" key="10">
    <source>
        <dbReference type="ARBA" id="ARBA00039251"/>
    </source>
</evidence>
<dbReference type="CDD" id="cd06867">
    <property type="entry name" value="PX_SNX41_42"/>
    <property type="match status" value="1"/>
</dbReference>
<evidence type="ECO:0000256" key="5">
    <source>
        <dbReference type="ARBA" id="ARBA00022753"/>
    </source>
</evidence>
<dbReference type="InterPro" id="IPR044106">
    <property type="entry name" value="PX_Snx41/Atg20"/>
</dbReference>
<feature type="compositionally biased region" description="Basic and acidic residues" evidence="11">
    <location>
        <begin position="30"/>
        <end position="41"/>
    </location>
</feature>
<dbReference type="Proteomes" id="UP000422736">
    <property type="component" value="Chromosome 8"/>
</dbReference>
<dbReference type="Pfam" id="PF00787">
    <property type="entry name" value="PX"/>
    <property type="match status" value="1"/>
</dbReference>
<protein>
    <recommendedName>
        <fullName evidence="10">Autophagy-related protein 20</fullName>
    </recommendedName>
</protein>
<dbReference type="InterPro" id="IPR001683">
    <property type="entry name" value="PX_dom"/>
</dbReference>
<feature type="domain" description="PX" evidence="12">
    <location>
        <begin position="121"/>
        <end position="266"/>
    </location>
</feature>
<name>A0ABX6F2T6_KLUMA</name>
<evidence type="ECO:0000256" key="4">
    <source>
        <dbReference type="ARBA" id="ARBA00022448"/>
    </source>
</evidence>
<evidence type="ECO:0000256" key="1">
    <source>
        <dbReference type="ARBA" id="ARBA00004481"/>
    </source>
</evidence>
<comment type="similarity">
    <text evidence="3">Belongs to the sorting nexin family.</text>
</comment>
<evidence type="ECO:0000256" key="7">
    <source>
        <dbReference type="ARBA" id="ARBA00023006"/>
    </source>
</evidence>
<gene>
    <name evidence="13" type="primary">ATG20</name>
    <name evidence="13" type="ORF">FIM1_4875</name>
</gene>
<comment type="subcellular location">
    <subcellularLocation>
        <location evidence="1">Endosome membrane</location>
        <topology evidence="1">Peripheral membrane protein</topology>
    </subcellularLocation>
    <subcellularLocation>
        <location evidence="2">Preautophagosomal structure membrane</location>
        <topology evidence="2">Peripheral membrane protein</topology>
    </subcellularLocation>
</comment>
<feature type="region of interest" description="Disordered" evidence="11">
    <location>
        <begin position="1"/>
        <end position="133"/>
    </location>
</feature>
<evidence type="ECO:0000313" key="14">
    <source>
        <dbReference type="Proteomes" id="UP000422736"/>
    </source>
</evidence>
<feature type="compositionally biased region" description="Acidic residues" evidence="11">
    <location>
        <begin position="46"/>
        <end position="58"/>
    </location>
</feature>
<evidence type="ECO:0000313" key="13">
    <source>
        <dbReference type="EMBL" id="QGN17668.1"/>
    </source>
</evidence>
<dbReference type="PROSITE" id="PS50195">
    <property type="entry name" value="PX"/>
    <property type="match status" value="1"/>
</dbReference>
<keyword evidence="5" id="KW-0967">Endosome</keyword>
<evidence type="ECO:0000256" key="8">
    <source>
        <dbReference type="ARBA" id="ARBA00023121"/>
    </source>
</evidence>
<keyword evidence="14" id="KW-1185">Reference proteome</keyword>
<reference evidence="13 14" key="1">
    <citation type="submission" date="2016-03" db="EMBL/GenBank/DDBJ databases">
        <title>How can Kluyveromyces marxianus grow so fast - potential evolutionary course in Saccharomyces Complex revealed by comparative genomics.</title>
        <authorList>
            <person name="Mo W."/>
            <person name="Lu W."/>
            <person name="Yang X."/>
            <person name="Qi J."/>
            <person name="Lv H."/>
        </authorList>
    </citation>
    <scope>NUCLEOTIDE SEQUENCE [LARGE SCALE GENOMIC DNA]</scope>
    <source>
        <strain evidence="13 14">FIM1</strain>
    </source>
</reference>
<dbReference type="Gene3D" id="3.30.1520.10">
    <property type="entry name" value="Phox-like domain"/>
    <property type="match status" value="1"/>
</dbReference>
<keyword evidence="4" id="KW-0813">Transport</keyword>
<dbReference type="Gene3D" id="1.20.1270.60">
    <property type="entry name" value="Arfaptin homology (AH) domain/BAR domain"/>
    <property type="match status" value="1"/>
</dbReference>
<evidence type="ECO:0000256" key="11">
    <source>
        <dbReference type="SAM" id="MobiDB-lite"/>
    </source>
</evidence>
<accession>A0ABX6F2T6</accession>
<proteinExistence type="inferred from homology"/>
<evidence type="ECO:0000256" key="6">
    <source>
        <dbReference type="ARBA" id="ARBA00022927"/>
    </source>
</evidence>
<evidence type="ECO:0000256" key="3">
    <source>
        <dbReference type="ARBA" id="ARBA00010883"/>
    </source>
</evidence>
<dbReference type="InterPro" id="IPR036871">
    <property type="entry name" value="PX_dom_sf"/>
</dbReference>
<keyword evidence="8" id="KW-0446">Lipid-binding</keyword>
<dbReference type="InterPro" id="IPR051079">
    <property type="entry name" value="Sorting_Nexin_Autophagy"/>
</dbReference>
<feature type="compositionally biased region" description="Low complexity" evidence="11">
    <location>
        <begin position="69"/>
        <end position="85"/>
    </location>
</feature>
<sequence length="600" mass="68091">MPKVKLGSQEDEFSTKNGEEYGSEGSQEQDAIHTRIVRKDNPFFSDNDEADGEVDSEEQLLNRGRNGRSRSFNSNGNGSSSNGNGSRRRSSGTTSKDSSPDVPFQNRERGDGSRSSSDSSRSSKKAQILEASKVSEGQGRTYIAYAIKYKDSVVKRRYSDFESLRKVLVKLFPMTLIPPIPEKQSLKSYGKAITHSKTNYLLPMESGDSVDLSLSVINGPVTSNDEKLIRHRIRMLTSFLNRLLRNEEIMKTSIVYDFLDPNNKNWNDLITSSLTISSLPKSVLQCNPIDPTNTTKAHTYLPIPSSSNQLLSSKDHNNPTDTDEFSKVEAEYKHYEQLLHSGMYKYSRATTKELNHVREEMKGISSQLAQFSVDEAKYDNGLAELLSHSSDTYDALYENLETLVGNLHYNINEPLGECAHMATAVRELIQYRRLKMVQKELLERSILYKRAQLKKFQQQESNNKQIGDMVNKDLATSGTVNLENPNGPRSYTGKMMNKFNQIASIIKDTVTYPEQDPATAVKTLEKELAQLEESLKVATSDLVVITKTLKDNELPRFTKERNEELIQIFKNYSKYMKENAIKNLKVWKELQQKMQEEEEA</sequence>
<dbReference type="SMART" id="SM00312">
    <property type="entry name" value="PX"/>
    <property type="match status" value="1"/>
</dbReference>
<keyword evidence="9" id="KW-0472">Membrane</keyword>
<dbReference type="PANTHER" id="PTHR46979">
    <property type="entry name" value="SORTING NEXIN-41"/>
    <property type="match status" value="1"/>
</dbReference>
<organism evidence="13 14">
    <name type="scientific">Kluyveromyces marxianus</name>
    <name type="common">Yeast</name>
    <name type="synonym">Candida kefyr</name>
    <dbReference type="NCBI Taxonomy" id="4911"/>
    <lineage>
        <taxon>Eukaryota</taxon>
        <taxon>Fungi</taxon>
        <taxon>Dikarya</taxon>
        <taxon>Ascomycota</taxon>
        <taxon>Saccharomycotina</taxon>
        <taxon>Saccharomycetes</taxon>
        <taxon>Saccharomycetales</taxon>
        <taxon>Saccharomycetaceae</taxon>
        <taxon>Kluyveromyces</taxon>
    </lineage>
</organism>
<dbReference type="EMBL" id="CP015060">
    <property type="protein sequence ID" value="QGN17668.1"/>
    <property type="molecule type" value="Genomic_DNA"/>
</dbReference>